<proteinExistence type="predicted"/>
<accession>A0A0P6BEP2</accession>
<sequence>MFALFYFFPPPHTTLPTPLRNNKSKKKLAKEEGIMSDHPLFKRGWPRGCQFMFSRGRKKENGEGDGDY</sequence>
<organism evidence="1">
    <name type="scientific">Daphnia magna</name>
    <dbReference type="NCBI Taxonomy" id="35525"/>
    <lineage>
        <taxon>Eukaryota</taxon>
        <taxon>Metazoa</taxon>
        <taxon>Ecdysozoa</taxon>
        <taxon>Arthropoda</taxon>
        <taxon>Crustacea</taxon>
        <taxon>Branchiopoda</taxon>
        <taxon>Diplostraca</taxon>
        <taxon>Cladocera</taxon>
        <taxon>Anomopoda</taxon>
        <taxon>Daphniidae</taxon>
        <taxon>Daphnia</taxon>
    </lineage>
</organism>
<protein>
    <submittedName>
        <fullName evidence="1">Uncharacterized protein</fullName>
    </submittedName>
</protein>
<name>A0A0P6BEP2_9CRUS</name>
<evidence type="ECO:0000313" key="1">
    <source>
        <dbReference type="EMBL" id="JAN86038.1"/>
    </source>
</evidence>
<reference evidence="1" key="1">
    <citation type="submission" date="2015-10" db="EMBL/GenBank/DDBJ databases">
        <title>EvidentialGene: Evidence-directed Construction of Complete mRNA Transcriptomes without Genomes.</title>
        <authorList>
            <person name="Gilbert D.G."/>
        </authorList>
    </citation>
    <scope>NUCLEOTIDE SEQUENCE</scope>
</reference>
<dbReference type="AlphaFoldDB" id="A0A0P6BEP2"/>
<dbReference type="EMBL" id="GDIQ01008699">
    <property type="protein sequence ID" value="JAN86038.1"/>
    <property type="molecule type" value="Transcribed_RNA"/>
</dbReference>